<comment type="caution">
    <text evidence="1">The sequence shown here is derived from an EMBL/GenBank/DDBJ whole genome shotgun (WGS) entry which is preliminary data.</text>
</comment>
<keyword evidence="2" id="KW-1185">Reference proteome</keyword>
<protein>
    <recommendedName>
        <fullName evidence="3">CHK kinase-like domain-containing protein</fullName>
    </recommendedName>
</protein>
<name>A0ABP0S9M7_9DINO</name>
<evidence type="ECO:0000313" key="2">
    <source>
        <dbReference type="Proteomes" id="UP001642484"/>
    </source>
</evidence>
<dbReference type="Proteomes" id="UP001642484">
    <property type="component" value="Unassembled WGS sequence"/>
</dbReference>
<proteinExistence type="predicted"/>
<organism evidence="1 2">
    <name type="scientific">Durusdinium trenchii</name>
    <dbReference type="NCBI Taxonomy" id="1381693"/>
    <lineage>
        <taxon>Eukaryota</taxon>
        <taxon>Sar</taxon>
        <taxon>Alveolata</taxon>
        <taxon>Dinophyceae</taxon>
        <taxon>Suessiales</taxon>
        <taxon>Symbiodiniaceae</taxon>
        <taxon>Durusdinium</taxon>
    </lineage>
</organism>
<accession>A0ABP0S9M7</accession>
<evidence type="ECO:0008006" key="3">
    <source>
        <dbReference type="Google" id="ProtNLM"/>
    </source>
</evidence>
<sequence length="280" mass="32109">KEFLTQNFNFFSRAAPGDLRGWGGNPLAASGGPPQAALSKNRIGIKFFSDTAAQFFPSYARNSEFIDKFMEVMMTYNAYMNELECWKNQDTDYVALSHANLNVDNAYYWRDEAGKLLCGVLDWGGFGASCLGHKLWWYFNCSEFEMLKDDFEHFMTTFVDAYRDSGGPRINAKTLERMVRLTCLQNLSVMVAAVPDCLRQIPEQDWASVKDRKDQRIEENLGGKSTLRTTLRAMDNGLRMIEEMRVDADLQWFIDEIWVGTMHQQPKTREMIFGEEGAAK</sequence>
<gene>
    <name evidence="1" type="ORF">CCMP2556_LOCUS50759</name>
</gene>
<evidence type="ECO:0000313" key="1">
    <source>
        <dbReference type="EMBL" id="CAK9108999.1"/>
    </source>
</evidence>
<feature type="non-terminal residue" evidence="1">
    <location>
        <position position="1"/>
    </location>
</feature>
<reference evidence="1 2" key="1">
    <citation type="submission" date="2024-02" db="EMBL/GenBank/DDBJ databases">
        <authorList>
            <person name="Chen Y."/>
            <person name="Shah S."/>
            <person name="Dougan E. K."/>
            <person name="Thang M."/>
            <person name="Chan C."/>
        </authorList>
    </citation>
    <scope>NUCLEOTIDE SEQUENCE [LARGE SCALE GENOMIC DNA]</scope>
</reference>
<dbReference type="EMBL" id="CAXAMN010027153">
    <property type="protein sequence ID" value="CAK9108999.1"/>
    <property type="molecule type" value="Genomic_DNA"/>
</dbReference>